<accession>A0A6A7AWQ8</accession>
<evidence type="ECO:0000256" key="3">
    <source>
        <dbReference type="ARBA" id="ARBA00022989"/>
    </source>
</evidence>
<evidence type="ECO:0000313" key="6">
    <source>
        <dbReference type="EMBL" id="KAF2847680.1"/>
    </source>
</evidence>
<dbReference type="EMBL" id="MU006323">
    <property type="protein sequence ID" value="KAF2847680.1"/>
    <property type="molecule type" value="Genomic_DNA"/>
</dbReference>
<dbReference type="PANTHER" id="PTHR13608:SF3">
    <property type="entry name" value="ARMADILLO-LIKE HELICAL DOMAIN-CONTAINING PROTEIN 3"/>
    <property type="match status" value="1"/>
</dbReference>
<dbReference type="AlphaFoldDB" id="A0A6A7AWQ8"/>
<dbReference type="Pfam" id="PF08427">
    <property type="entry name" value="ARMH3_C"/>
    <property type="match status" value="1"/>
</dbReference>
<evidence type="ECO:0000259" key="5">
    <source>
        <dbReference type="SMART" id="SM01158"/>
    </source>
</evidence>
<dbReference type="InterPro" id="IPR013636">
    <property type="entry name" value="ARMH3_C"/>
</dbReference>
<evidence type="ECO:0000256" key="4">
    <source>
        <dbReference type="ARBA" id="ARBA00023136"/>
    </source>
</evidence>
<dbReference type="SMART" id="SM01158">
    <property type="entry name" value="DUF1741"/>
    <property type="match status" value="1"/>
</dbReference>
<keyword evidence="4" id="KW-0472">Membrane</keyword>
<keyword evidence="7" id="KW-1185">Reference proteome</keyword>
<feature type="domain" description="Armadillo-like helical" evidence="5">
    <location>
        <begin position="403"/>
        <end position="627"/>
    </location>
</feature>
<sequence>MEPSPLTQDSRPDVFQPKIIRLYESLFKEDDDLDDVDLSEGFWQEFFLHRPDSAGLKRILASVAPDEMLHRQAHSQQLFRQATLRVKQARAPSDEIALETLTVFLDAALTKRYTNPSSDIISVLAGLHDADAVMTDFVATLDAAVRGGRSVALRLKAVRATLSITAAGFQTALPSYFTHRDLFPALVKYVQDCTSSDEVLPAFYLLGLLSNYNKFEFQNPYRLRLDDFVNDAVIQELVRCFGASCLKSRDAYIAIQDDMPEGWTLGSTLNYIGLGALAPSSRPTTPVPAPDEAKSLFAALPGPEVGVLLSTYDFANANKVFCFNLITLDTRAEKTPPPFGSFLSLTSYLFQHAHRSTRATLYTYLSLFILHILAEDPGAIKRLCSDESKIAVRLCRQRQPHLPLVKGNRIATTVILDLIVDGINHNLRRRLDVEFYILCLGVLLRTLSYISRTKVRITYHWAELWKSLLAFIRFLVTYAEDIKTSSRAAEMNSLVTNLLAFALSSGENFLPDTASYDDLFYKLVESGDILVKFRDVFGRTNEPSSMQTLINVSSHYQSLLESNKNGRATGKHLSPQEVSNIIKQGYETLSIDASEGLDRSEQFREADFKTFLKKIARAAVDDAKLLNGEG</sequence>
<dbReference type="PANTHER" id="PTHR13608">
    <property type="entry name" value="ARMADILLO-LIKE HELICAL DOMAIN-CONTAINING PROTEIN 3"/>
    <property type="match status" value="1"/>
</dbReference>
<reference evidence="6" key="1">
    <citation type="submission" date="2020-01" db="EMBL/GenBank/DDBJ databases">
        <authorList>
            <consortium name="DOE Joint Genome Institute"/>
            <person name="Haridas S."/>
            <person name="Albert R."/>
            <person name="Binder M."/>
            <person name="Bloem J."/>
            <person name="Labutti K."/>
            <person name="Salamov A."/>
            <person name="Andreopoulos B."/>
            <person name="Baker S.E."/>
            <person name="Barry K."/>
            <person name="Bills G."/>
            <person name="Bluhm B.H."/>
            <person name="Cannon C."/>
            <person name="Castanera R."/>
            <person name="Culley D.E."/>
            <person name="Daum C."/>
            <person name="Ezra D."/>
            <person name="Gonzalez J.B."/>
            <person name="Henrissat B."/>
            <person name="Kuo A."/>
            <person name="Liang C."/>
            <person name="Lipzen A."/>
            <person name="Lutzoni F."/>
            <person name="Magnuson J."/>
            <person name="Mondo S."/>
            <person name="Nolan M."/>
            <person name="Ohm R."/>
            <person name="Pangilinan J."/>
            <person name="Park H.-J."/>
            <person name="Ramirez L."/>
            <person name="Alfaro M."/>
            <person name="Sun H."/>
            <person name="Tritt A."/>
            <person name="Yoshinaga Y."/>
            <person name="Zwiers L.-H."/>
            <person name="Turgeon B.G."/>
            <person name="Goodwin S.B."/>
            <person name="Spatafora J.W."/>
            <person name="Crous P.W."/>
            <person name="Grigoriev I.V."/>
        </authorList>
    </citation>
    <scope>NUCLEOTIDE SEQUENCE</scope>
    <source>
        <strain evidence="6">IPT5</strain>
    </source>
</reference>
<dbReference type="GO" id="GO:0016020">
    <property type="term" value="C:membrane"/>
    <property type="evidence" value="ECO:0007669"/>
    <property type="project" value="UniProtKB-SubCell"/>
</dbReference>
<evidence type="ECO:0000256" key="1">
    <source>
        <dbReference type="ARBA" id="ARBA00004370"/>
    </source>
</evidence>
<evidence type="ECO:0000313" key="7">
    <source>
        <dbReference type="Proteomes" id="UP000799423"/>
    </source>
</evidence>
<evidence type="ECO:0000256" key="2">
    <source>
        <dbReference type="ARBA" id="ARBA00022692"/>
    </source>
</evidence>
<dbReference type="InterPro" id="IPR039868">
    <property type="entry name" value="ARMD3-like"/>
</dbReference>
<dbReference type="GO" id="GO:0005829">
    <property type="term" value="C:cytosol"/>
    <property type="evidence" value="ECO:0007669"/>
    <property type="project" value="TreeGrafter"/>
</dbReference>
<dbReference type="Proteomes" id="UP000799423">
    <property type="component" value="Unassembled WGS sequence"/>
</dbReference>
<proteinExistence type="predicted"/>
<name>A0A6A7AWQ8_9PLEO</name>
<keyword evidence="2" id="KW-0812">Transmembrane</keyword>
<comment type="subcellular location">
    <subcellularLocation>
        <location evidence="1">Membrane</location>
    </subcellularLocation>
</comment>
<keyword evidence="3" id="KW-1133">Transmembrane helix</keyword>
<protein>
    <submittedName>
        <fullName evidence="6">DUF1741-domain-containing protein</fullName>
    </submittedName>
</protein>
<gene>
    <name evidence="6" type="ORF">T440DRAFT_185549</name>
</gene>
<dbReference type="OrthoDB" id="2012278at2759"/>
<organism evidence="6 7">
    <name type="scientific">Plenodomus tracheiphilus IPT5</name>
    <dbReference type="NCBI Taxonomy" id="1408161"/>
    <lineage>
        <taxon>Eukaryota</taxon>
        <taxon>Fungi</taxon>
        <taxon>Dikarya</taxon>
        <taxon>Ascomycota</taxon>
        <taxon>Pezizomycotina</taxon>
        <taxon>Dothideomycetes</taxon>
        <taxon>Pleosporomycetidae</taxon>
        <taxon>Pleosporales</taxon>
        <taxon>Pleosporineae</taxon>
        <taxon>Leptosphaeriaceae</taxon>
        <taxon>Plenodomus</taxon>
    </lineage>
</organism>